<name>A0AAD9R5G7_ACRCE</name>
<reference evidence="9" key="2">
    <citation type="journal article" date="2023" name="Science">
        <title>Genomic signatures of disease resistance in endangered staghorn corals.</title>
        <authorList>
            <person name="Vollmer S.V."/>
            <person name="Selwyn J.D."/>
            <person name="Despard B.A."/>
            <person name="Roesel C.L."/>
        </authorList>
    </citation>
    <scope>NUCLEOTIDE SEQUENCE</scope>
    <source>
        <strain evidence="9">K2</strain>
    </source>
</reference>
<evidence type="ECO:0000256" key="3">
    <source>
        <dbReference type="ARBA" id="ARBA00023155"/>
    </source>
</evidence>
<dbReference type="PRINTS" id="PR00024">
    <property type="entry name" value="HOMEOBOX"/>
</dbReference>
<keyword evidence="4 5" id="KW-0539">Nucleus</keyword>
<feature type="region of interest" description="Disordered" evidence="7">
    <location>
        <begin position="1"/>
        <end position="37"/>
    </location>
</feature>
<evidence type="ECO:0000313" key="10">
    <source>
        <dbReference type="Proteomes" id="UP001249851"/>
    </source>
</evidence>
<dbReference type="EMBL" id="JARQWQ010000003">
    <property type="protein sequence ID" value="KAK2573126.1"/>
    <property type="molecule type" value="Genomic_DNA"/>
</dbReference>
<dbReference type="GO" id="GO:0000981">
    <property type="term" value="F:DNA-binding transcription factor activity, RNA polymerase II-specific"/>
    <property type="evidence" value="ECO:0007669"/>
    <property type="project" value="InterPro"/>
</dbReference>
<feature type="domain" description="Homeobox" evidence="8">
    <location>
        <begin position="96"/>
        <end position="156"/>
    </location>
</feature>
<dbReference type="GO" id="GO:0005634">
    <property type="term" value="C:nucleus"/>
    <property type="evidence" value="ECO:0007669"/>
    <property type="project" value="UniProtKB-SubCell"/>
</dbReference>
<dbReference type="InterPro" id="IPR001356">
    <property type="entry name" value="HD"/>
</dbReference>
<dbReference type="PROSITE" id="PS50071">
    <property type="entry name" value="HOMEOBOX_2"/>
    <property type="match status" value="1"/>
</dbReference>
<feature type="DNA-binding region" description="Homeobox" evidence="5">
    <location>
        <begin position="98"/>
        <end position="157"/>
    </location>
</feature>
<dbReference type="InterPro" id="IPR050877">
    <property type="entry name" value="EMX-VAX-Noto_Homeobox_TFs"/>
</dbReference>
<evidence type="ECO:0000256" key="7">
    <source>
        <dbReference type="SAM" id="MobiDB-lite"/>
    </source>
</evidence>
<evidence type="ECO:0000256" key="1">
    <source>
        <dbReference type="ARBA" id="ARBA00004123"/>
    </source>
</evidence>
<keyword evidence="10" id="KW-1185">Reference proteome</keyword>
<dbReference type="Proteomes" id="UP001249851">
    <property type="component" value="Unassembled WGS sequence"/>
</dbReference>
<dbReference type="SUPFAM" id="SSF46689">
    <property type="entry name" value="Homeodomain-like"/>
    <property type="match status" value="1"/>
</dbReference>
<reference evidence="9" key="1">
    <citation type="journal article" date="2023" name="G3 (Bethesda)">
        <title>Whole genome assembly and annotation of the endangered Caribbean coral Acropora cervicornis.</title>
        <authorList>
            <person name="Selwyn J.D."/>
            <person name="Vollmer S.V."/>
        </authorList>
    </citation>
    <scope>NUCLEOTIDE SEQUENCE</scope>
    <source>
        <strain evidence="9">K2</strain>
    </source>
</reference>
<organism evidence="9 10">
    <name type="scientific">Acropora cervicornis</name>
    <name type="common">Staghorn coral</name>
    <dbReference type="NCBI Taxonomy" id="6130"/>
    <lineage>
        <taxon>Eukaryota</taxon>
        <taxon>Metazoa</taxon>
        <taxon>Cnidaria</taxon>
        <taxon>Anthozoa</taxon>
        <taxon>Hexacorallia</taxon>
        <taxon>Scleractinia</taxon>
        <taxon>Astrocoeniina</taxon>
        <taxon>Acroporidae</taxon>
        <taxon>Acropora</taxon>
    </lineage>
</organism>
<dbReference type="InterPro" id="IPR009057">
    <property type="entry name" value="Homeodomain-like_sf"/>
</dbReference>
<proteinExistence type="predicted"/>
<dbReference type="PROSITE" id="PS00027">
    <property type="entry name" value="HOMEOBOX_1"/>
    <property type="match status" value="1"/>
</dbReference>
<dbReference type="InterPro" id="IPR020479">
    <property type="entry name" value="HD_metazoa"/>
</dbReference>
<dbReference type="AlphaFoldDB" id="A0AAD9R5G7"/>
<evidence type="ECO:0000256" key="2">
    <source>
        <dbReference type="ARBA" id="ARBA00023125"/>
    </source>
</evidence>
<evidence type="ECO:0000256" key="4">
    <source>
        <dbReference type="ARBA" id="ARBA00023242"/>
    </source>
</evidence>
<evidence type="ECO:0000256" key="5">
    <source>
        <dbReference type="PROSITE-ProRule" id="PRU00108"/>
    </source>
</evidence>
<gene>
    <name evidence="9" type="ORF">P5673_002167</name>
</gene>
<dbReference type="InterPro" id="IPR017970">
    <property type="entry name" value="Homeobox_CS"/>
</dbReference>
<dbReference type="GO" id="GO:0000978">
    <property type="term" value="F:RNA polymerase II cis-regulatory region sequence-specific DNA binding"/>
    <property type="evidence" value="ECO:0007669"/>
    <property type="project" value="TreeGrafter"/>
</dbReference>
<sequence length="166" mass="18965">MQEAGSSEVCSASVYYPREDSKPRRSPPPLVSMDGTTRRDSLVGLQRFVYSSQIFSHSRASHVDSRPVVSIGENVVEVKPGPRTAHSQPRPSLPSPKPKRSRTSFTPAQLERLEEEFSLDMYVVGLKRMKLANELSLSERQVKVWFQNRRMKYKRERAKSRTDNGK</sequence>
<feature type="region of interest" description="Disordered" evidence="7">
    <location>
        <begin position="75"/>
        <end position="107"/>
    </location>
</feature>
<accession>A0AAD9R5G7</accession>
<dbReference type="CDD" id="cd00086">
    <property type="entry name" value="homeodomain"/>
    <property type="match status" value="1"/>
</dbReference>
<protein>
    <submittedName>
        <fullName evidence="9">Homeobox protein EMX1</fullName>
    </submittedName>
</protein>
<dbReference type="SMART" id="SM00389">
    <property type="entry name" value="HOX"/>
    <property type="match status" value="1"/>
</dbReference>
<keyword evidence="2 5" id="KW-0238">DNA-binding</keyword>
<feature type="compositionally biased region" description="Polar residues" evidence="7">
    <location>
        <begin position="1"/>
        <end position="10"/>
    </location>
</feature>
<dbReference type="Pfam" id="PF00046">
    <property type="entry name" value="Homeodomain"/>
    <property type="match status" value="1"/>
</dbReference>
<evidence type="ECO:0000259" key="8">
    <source>
        <dbReference type="PROSITE" id="PS50071"/>
    </source>
</evidence>
<comment type="caution">
    <text evidence="9">The sequence shown here is derived from an EMBL/GenBank/DDBJ whole genome shotgun (WGS) entry which is preliminary data.</text>
</comment>
<evidence type="ECO:0000256" key="6">
    <source>
        <dbReference type="RuleBase" id="RU000682"/>
    </source>
</evidence>
<dbReference type="PANTHER" id="PTHR24339">
    <property type="entry name" value="HOMEOBOX PROTEIN EMX-RELATED"/>
    <property type="match status" value="1"/>
</dbReference>
<keyword evidence="3 5" id="KW-0371">Homeobox</keyword>
<dbReference type="PANTHER" id="PTHR24339:SF28">
    <property type="entry name" value="E5-RELATED"/>
    <property type="match status" value="1"/>
</dbReference>
<dbReference type="Gene3D" id="1.10.10.60">
    <property type="entry name" value="Homeodomain-like"/>
    <property type="match status" value="1"/>
</dbReference>
<evidence type="ECO:0000313" key="9">
    <source>
        <dbReference type="EMBL" id="KAK2573126.1"/>
    </source>
</evidence>
<comment type="subcellular location">
    <subcellularLocation>
        <location evidence="1 5 6">Nucleus</location>
    </subcellularLocation>
</comment>